<proteinExistence type="predicted"/>
<feature type="signal peptide" evidence="1">
    <location>
        <begin position="1"/>
        <end position="19"/>
    </location>
</feature>
<reference evidence="3" key="1">
    <citation type="submission" date="2014-03" db="EMBL/GenBank/DDBJ databases">
        <authorList>
            <person name="Aksoy S."/>
            <person name="Warren W."/>
            <person name="Wilson R.K."/>
        </authorList>
    </citation>
    <scope>NUCLEOTIDE SEQUENCE [LARGE SCALE GENOMIC DNA]</scope>
    <source>
        <strain evidence="3">IAEA</strain>
    </source>
</reference>
<dbReference type="SUPFAM" id="SSF47565">
    <property type="entry name" value="Insect pheromone/odorant-binding proteins"/>
    <property type="match status" value="1"/>
</dbReference>
<keyword evidence="3" id="KW-1185">Reference proteome</keyword>
<name>A0A1A9WXM6_9MUSC</name>
<evidence type="ECO:0000256" key="1">
    <source>
        <dbReference type="SAM" id="SignalP"/>
    </source>
</evidence>
<sequence length="191" mass="22085">MKPLVPLTIALGVITNFLAESADFDWKDAVTATMASLKRTCLEQERLSEDAFPGDDAIKTFGIVLELESDQVPYETKCFLRCWLKQIYKLREHFVINKKEGEDPYCEREGRAFANGDECEFAFVYQKCAGFLETTIYFKNTLVDRSEVCTNKYIKIFVIISRLQFVGINSERFMSRLNESIMLSMESEIEF</sequence>
<dbReference type="VEuPathDB" id="VectorBase:GBRI036220"/>
<reference evidence="2" key="2">
    <citation type="submission" date="2020-05" db="UniProtKB">
        <authorList>
            <consortium name="EnsemblMetazoa"/>
        </authorList>
    </citation>
    <scope>IDENTIFICATION</scope>
    <source>
        <strain evidence="2">IAEA</strain>
    </source>
</reference>
<organism evidence="2 3">
    <name type="scientific">Glossina brevipalpis</name>
    <dbReference type="NCBI Taxonomy" id="37001"/>
    <lineage>
        <taxon>Eukaryota</taxon>
        <taxon>Metazoa</taxon>
        <taxon>Ecdysozoa</taxon>
        <taxon>Arthropoda</taxon>
        <taxon>Hexapoda</taxon>
        <taxon>Insecta</taxon>
        <taxon>Pterygota</taxon>
        <taxon>Neoptera</taxon>
        <taxon>Endopterygota</taxon>
        <taxon>Diptera</taxon>
        <taxon>Brachycera</taxon>
        <taxon>Muscomorpha</taxon>
        <taxon>Hippoboscoidea</taxon>
        <taxon>Glossinidae</taxon>
        <taxon>Glossina</taxon>
    </lineage>
</organism>
<dbReference type="InterPro" id="IPR036728">
    <property type="entry name" value="PBP_GOBP_sf"/>
</dbReference>
<evidence type="ECO:0000313" key="2">
    <source>
        <dbReference type="EnsemblMetazoa" id="GBRI036220-PA"/>
    </source>
</evidence>
<protein>
    <submittedName>
        <fullName evidence="2">Uncharacterized protein</fullName>
    </submittedName>
</protein>
<evidence type="ECO:0000313" key="3">
    <source>
        <dbReference type="Proteomes" id="UP000091820"/>
    </source>
</evidence>
<dbReference type="AlphaFoldDB" id="A0A1A9WXM6"/>
<accession>A0A1A9WXM6</accession>
<feature type="chain" id="PRO_5008400749" evidence="1">
    <location>
        <begin position="20"/>
        <end position="191"/>
    </location>
</feature>
<dbReference type="EnsemblMetazoa" id="GBRI036220-RA">
    <property type="protein sequence ID" value="GBRI036220-PA"/>
    <property type="gene ID" value="GBRI036220"/>
</dbReference>
<keyword evidence="1" id="KW-0732">Signal</keyword>
<dbReference type="Proteomes" id="UP000091820">
    <property type="component" value="Unassembled WGS sequence"/>
</dbReference>
<dbReference type="GO" id="GO:0005549">
    <property type="term" value="F:odorant binding"/>
    <property type="evidence" value="ECO:0007669"/>
    <property type="project" value="InterPro"/>
</dbReference>